<dbReference type="SUPFAM" id="SSF52833">
    <property type="entry name" value="Thioredoxin-like"/>
    <property type="match status" value="1"/>
</dbReference>
<feature type="binding site" evidence="3">
    <location>
        <position position="82"/>
    </location>
    <ligand>
        <name>Cu cation</name>
        <dbReference type="ChEBI" id="CHEBI:23378"/>
    </ligand>
</feature>
<keyword evidence="3" id="KW-0479">Metal-binding</keyword>
<keyword evidence="2 3" id="KW-0186">Copper</keyword>
<proteinExistence type="inferred from homology"/>
<dbReference type="InterPro" id="IPR013766">
    <property type="entry name" value="Thioredoxin_domain"/>
</dbReference>
<keyword evidence="4" id="KW-1015">Disulfide bond</keyword>
<dbReference type="CDD" id="cd02968">
    <property type="entry name" value="SCO"/>
    <property type="match status" value="1"/>
</dbReference>
<feature type="domain" description="Thioredoxin" evidence="6">
    <location>
        <begin position="44"/>
        <end position="207"/>
    </location>
</feature>
<dbReference type="InterPro" id="IPR003782">
    <property type="entry name" value="SCO1/SenC"/>
</dbReference>
<evidence type="ECO:0000259" key="6">
    <source>
        <dbReference type="PROSITE" id="PS51352"/>
    </source>
</evidence>
<evidence type="ECO:0000313" key="8">
    <source>
        <dbReference type="Proteomes" id="UP000297975"/>
    </source>
</evidence>
<evidence type="ECO:0000256" key="5">
    <source>
        <dbReference type="SAM" id="SignalP"/>
    </source>
</evidence>
<reference evidence="7 8" key="1">
    <citation type="submission" date="2019-03" db="EMBL/GenBank/DDBJ databases">
        <authorList>
            <person name="He R.-H."/>
        </authorList>
    </citation>
    <scope>NUCLEOTIDE SEQUENCE [LARGE SCALE GENOMIC DNA]</scope>
    <source>
        <strain evidence="8">SH 714</strain>
    </source>
</reference>
<name>A0A4Y8IKG4_9BACI</name>
<evidence type="ECO:0000256" key="3">
    <source>
        <dbReference type="PIRSR" id="PIRSR603782-1"/>
    </source>
</evidence>
<comment type="similarity">
    <text evidence="1">Belongs to the SCO1/2 family.</text>
</comment>
<keyword evidence="8" id="KW-1185">Reference proteome</keyword>
<feature type="binding site" evidence="3">
    <location>
        <position position="173"/>
    </location>
    <ligand>
        <name>Cu cation</name>
        <dbReference type="ChEBI" id="CHEBI:23378"/>
    </ligand>
</feature>
<dbReference type="PROSITE" id="PS51352">
    <property type="entry name" value="THIOREDOXIN_2"/>
    <property type="match status" value="1"/>
</dbReference>
<feature type="signal peptide" evidence="5">
    <location>
        <begin position="1"/>
        <end position="20"/>
    </location>
</feature>
<evidence type="ECO:0000256" key="4">
    <source>
        <dbReference type="PIRSR" id="PIRSR603782-2"/>
    </source>
</evidence>
<comment type="caution">
    <text evidence="7">The sequence shown here is derived from an EMBL/GenBank/DDBJ whole genome shotgun (WGS) entry which is preliminary data.</text>
</comment>
<accession>A0A4Y8IKG4</accession>
<dbReference type="AlphaFoldDB" id="A0A4Y8IKG4"/>
<dbReference type="Gene3D" id="3.40.30.10">
    <property type="entry name" value="Glutaredoxin"/>
    <property type="match status" value="1"/>
</dbReference>
<dbReference type="PROSITE" id="PS51257">
    <property type="entry name" value="PROKAR_LIPOPROTEIN"/>
    <property type="match status" value="1"/>
</dbReference>
<keyword evidence="5" id="KW-0732">Signal</keyword>
<dbReference type="RefSeq" id="WP_134341265.1">
    <property type="nucleotide sequence ID" value="NZ_SOPW01000020.1"/>
</dbReference>
<dbReference type="OrthoDB" id="9811998at2"/>
<dbReference type="PANTHER" id="PTHR12151:SF25">
    <property type="entry name" value="LINALOOL DEHYDRATASE_ISOMERASE DOMAIN-CONTAINING PROTEIN"/>
    <property type="match status" value="1"/>
</dbReference>
<dbReference type="Pfam" id="PF02630">
    <property type="entry name" value="SCO1-SenC"/>
    <property type="match status" value="1"/>
</dbReference>
<evidence type="ECO:0000256" key="1">
    <source>
        <dbReference type="ARBA" id="ARBA00010996"/>
    </source>
</evidence>
<gene>
    <name evidence="7" type="ORF">E3U55_14860</name>
</gene>
<organism evidence="7 8">
    <name type="scientific">Filobacillus milosensis</name>
    <dbReference type="NCBI Taxonomy" id="94137"/>
    <lineage>
        <taxon>Bacteria</taxon>
        <taxon>Bacillati</taxon>
        <taxon>Bacillota</taxon>
        <taxon>Bacilli</taxon>
        <taxon>Bacillales</taxon>
        <taxon>Bacillaceae</taxon>
        <taxon>Filobacillus</taxon>
    </lineage>
</organism>
<dbReference type="Proteomes" id="UP000297975">
    <property type="component" value="Unassembled WGS sequence"/>
</dbReference>
<protein>
    <submittedName>
        <fullName evidence="7">SCO family protein</fullName>
    </submittedName>
</protein>
<dbReference type="EMBL" id="SOPW01000020">
    <property type="protein sequence ID" value="TFB14059.1"/>
    <property type="molecule type" value="Genomic_DNA"/>
</dbReference>
<evidence type="ECO:0000256" key="2">
    <source>
        <dbReference type="ARBA" id="ARBA00023008"/>
    </source>
</evidence>
<feature type="chain" id="PRO_5038947915" evidence="5">
    <location>
        <begin position="21"/>
        <end position="211"/>
    </location>
</feature>
<dbReference type="GO" id="GO:0046872">
    <property type="term" value="F:metal ion binding"/>
    <property type="evidence" value="ECO:0007669"/>
    <property type="project" value="UniProtKB-KW"/>
</dbReference>
<dbReference type="InterPro" id="IPR036249">
    <property type="entry name" value="Thioredoxin-like_sf"/>
</dbReference>
<feature type="disulfide bond" description="Redox-active" evidence="4">
    <location>
        <begin position="82"/>
        <end position="86"/>
    </location>
</feature>
<evidence type="ECO:0000313" key="7">
    <source>
        <dbReference type="EMBL" id="TFB14059.1"/>
    </source>
</evidence>
<dbReference type="PANTHER" id="PTHR12151">
    <property type="entry name" value="ELECTRON TRANSPORT PROTIN SCO1/SENC FAMILY MEMBER"/>
    <property type="match status" value="1"/>
</dbReference>
<sequence length="211" mass="24001">MSKKHIFLGFSILVLLTVMTGCGSEQPNANADESSNKQEQTIQPQYNVEVQDFTFTNQDNEKVSLEDLKGEFWVANLIFTSCETVCPPMTANMAKLQDKLEKEGLEDIRLVSFSVDPTVDSKEALKEFGNKFDADYSNWDFLTGYSQAKIEEFAAQSFKALVSKVDGEDQVNHDINFMLINPDGEMINRFKGTSFEEMNKIVKYLKHYKSE</sequence>
<feature type="binding site" evidence="3">
    <location>
        <position position="86"/>
    </location>
    <ligand>
        <name>Cu cation</name>
        <dbReference type="ChEBI" id="CHEBI:23378"/>
    </ligand>
</feature>